<sequence length="143" mass="16106">MKKLNSVLLIDDDAATNFISKMLIKKAGITDHIETVLNGKQALEYLTNTGDYERLDSIYPKPMLILLDINMPIMDGWEFAEAYSKLNENQKEGTVVVMLSSSLNPDDKERASSLPAISSFQNKPLTTERLTSIIDTFFSEQKE</sequence>
<proteinExistence type="predicted"/>
<keyword evidence="1" id="KW-0597">Phosphoprotein</keyword>
<reference evidence="3 4" key="1">
    <citation type="submission" date="2016-10" db="EMBL/GenBank/DDBJ databases">
        <title>Flavobacterium gilvum sp. nov., isolated from stream water.</title>
        <authorList>
            <person name="Shin S.-K."/>
            <person name="Cho Y.-J."/>
            <person name="Yi H."/>
        </authorList>
    </citation>
    <scope>NUCLEOTIDE SEQUENCE [LARGE SCALE GENOMIC DNA]</scope>
    <source>
        <strain evidence="3 4">EM1308</strain>
    </source>
</reference>
<dbReference type="PANTHER" id="PTHR44520:SF2">
    <property type="entry name" value="RESPONSE REGULATOR RCP1"/>
    <property type="match status" value="1"/>
</dbReference>
<dbReference type="InterPro" id="IPR052893">
    <property type="entry name" value="TCS_response_regulator"/>
</dbReference>
<evidence type="ECO:0000259" key="2">
    <source>
        <dbReference type="PROSITE" id="PS50110"/>
    </source>
</evidence>
<dbReference type="Proteomes" id="UP000175968">
    <property type="component" value="Chromosome"/>
</dbReference>
<protein>
    <submittedName>
        <fullName evidence="3">Response regulator</fullName>
    </submittedName>
</protein>
<keyword evidence="4" id="KW-1185">Reference proteome</keyword>
<dbReference type="InterPro" id="IPR011006">
    <property type="entry name" value="CheY-like_superfamily"/>
</dbReference>
<feature type="domain" description="Response regulatory" evidence="2">
    <location>
        <begin position="6"/>
        <end position="138"/>
    </location>
</feature>
<feature type="modified residue" description="4-aspartylphosphate" evidence="1">
    <location>
        <position position="68"/>
    </location>
</feature>
<dbReference type="Pfam" id="PF00072">
    <property type="entry name" value="Response_reg"/>
    <property type="match status" value="1"/>
</dbReference>
<dbReference type="EMBL" id="CP017479">
    <property type="protein sequence ID" value="AOW11216.1"/>
    <property type="molecule type" value="Genomic_DNA"/>
</dbReference>
<name>A0AAC9N6G8_9FLAO</name>
<dbReference type="PROSITE" id="PS50110">
    <property type="entry name" value="RESPONSE_REGULATORY"/>
    <property type="match status" value="1"/>
</dbReference>
<dbReference type="AlphaFoldDB" id="A0AAC9N6G8"/>
<evidence type="ECO:0000256" key="1">
    <source>
        <dbReference type="PROSITE-ProRule" id="PRU00169"/>
    </source>
</evidence>
<dbReference type="GO" id="GO:0000160">
    <property type="term" value="P:phosphorelay signal transduction system"/>
    <property type="evidence" value="ECO:0007669"/>
    <property type="project" value="InterPro"/>
</dbReference>
<dbReference type="SUPFAM" id="SSF52172">
    <property type="entry name" value="CheY-like"/>
    <property type="match status" value="1"/>
</dbReference>
<evidence type="ECO:0000313" key="3">
    <source>
        <dbReference type="EMBL" id="AOW11216.1"/>
    </source>
</evidence>
<dbReference type="KEGG" id="fgl:EM308_02140"/>
<dbReference type="Gene3D" id="3.40.50.2300">
    <property type="match status" value="1"/>
</dbReference>
<dbReference type="InterPro" id="IPR001789">
    <property type="entry name" value="Sig_transdc_resp-reg_receiver"/>
</dbReference>
<dbReference type="RefSeq" id="WP_035639572.1">
    <property type="nucleotide sequence ID" value="NZ_CP017479.1"/>
</dbReference>
<accession>A0AAC9N6G8</accession>
<evidence type="ECO:0000313" key="4">
    <source>
        <dbReference type="Proteomes" id="UP000175968"/>
    </source>
</evidence>
<dbReference type="SMART" id="SM00448">
    <property type="entry name" value="REC"/>
    <property type="match status" value="1"/>
</dbReference>
<dbReference type="PANTHER" id="PTHR44520">
    <property type="entry name" value="RESPONSE REGULATOR RCP1-RELATED"/>
    <property type="match status" value="1"/>
</dbReference>
<organism evidence="3 4">
    <name type="scientific">Flavobacterium gilvum</name>
    <dbReference type="NCBI Taxonomy" id="1492737"/>
    <lineage>
        <taxon>Bacteria</taxon>
        <taxon>Pseudomonadati</taxon>
        <taxon>Bacteroidota</taxon>
        <taxon>Flavobacteriia</taxon>
        <taxon>Flavobacteriales</taxon>
        <taxon>Flavobacteriaceae</taxon>
        <taxon>Flavobacterium</taxon>
    </lineage>
</organism>
<gene>
    <name evidence="3" type="ORF">EM308_02140</name>
</gene>